<dbReference type="InterPro" id="IPR024473">
    <property type="entry name" value="Transposases_IS4_N"/>
</dbReference>
<sequence length="113" mass="12397">MQLKEFSLISPAIESGKVLKALETAIRAEAIEQAIADTQSNEERKRALPSHLVICLVIAMSLWSKASMRTVLKNLVDGLSEASVRVGKYWRIPCKSSITEARQRVGAGAIRFG</sequence>
<reference evidence="2" key="1">
    <citation type="submission" date="2016-04" db="EMBL/GenBank/DDBJ databases">
        <authorList>
            <person name="Tabuchi Yagui T.R."/>
        </authorList>
    </citation>
    <scope>NUCLEOTIDE SEQUENCE [LARGE SCALE GENOMIC DNA]</scope>
    <source>
        <strain evidence="2">NIES-26</strain>
    </source>
</reference>
<dbReference type="EMBL" id="LXQD01000147">
    <property type="protein sequence ID" value="RCJ36253.1"/>
    <property type="molecule type" value="Genomic_DNA"/>
</dbReference>
<organism evidence="2 3">
    <name type="scientific">Nostoc minutum NIES-26</name>
    <dbReference type="NCBI Taxonomy" id="1844469"/>
    <lineage>
        <taxon>Bacteria</taxon>
        <taxon>Bacillati</taxon>
        <taxon>Cyanobacteriota</taxon>
        <taxon>Cyanophyceae</taxon>
        <taxon>Nostocales</taxon>
        <taxon>Nostocaceae</taxon>
        <taxon>Nostoc</taxon>
    </lineage>
</organism>
<comment type="caution">
    <text evidence="2">The sequence shown here is derived from an EMBL/GenBank/DDBJ whole genome shotgun (WGS) entry which is preliminary data.</text>
</comment>
<gene>
    <name evidence="2" type="ORF">A6770_40645</name>
</gene>
<dbReference type="AlphaFoldDB" id="A0A367RKL1"/>
<name>A0A367RKL1_9NOSO</name>
<protein>
    <recommendedName>
        <fullName evidence="1">Transposase IS4 N-terminal domain-containing protein</fullName>
    </recommendedName>
</protein>
<keyword evidence="3" id="KW-1185">Reference proteome</keyword>
<evidence type="ECO:0000313" key="2">
    <source>
        <dbReference type="EMBL" id="RCJ36253.1"/>
    </source>
</evidence>
<evidence type="ECO:0000313" key="3">
    <source>
        <dbReference type="Proteomes" id="UP000252107"/>
    </source>
</evidence>
<dbReference type="Proteomes" id="UP000252107">
    <property type="component" value="Unassembled WGS sequence"/>
</dbReference>
<dbReference type="Pfam" id="PF13006">
    <property type="entry name" value="Nterm_IS4"/>
    <property type="match status" value="1"/>
</dbReference>
<evidence type="ECO:0000259" key="1">
    <source>
        <dbReference type="Pfam" id="PF13006"/>
    </source>
</evidence>
<feature type="domain" description="Transposase IS4 N-terminal" evidence="1">
    <location>
        <begin position="19"/>
        <end position="111"/>
    </location>
</feature>
<accession>A0A367RKL1</accession>
<proteinExistence type="predicted"/>